<evidence type="ECO:0000256" key="2">
    <source>
        <dbReference type="ARBA" id="ARBA00023002"/>
    </source>
</evidence>
<dbReference type="EMBL" id="CP086322">
    <property type="protein sequence ID" value="UQA91106.1"/>
    <property type="molecule type" value="Genomic_DNA"/>
</dbReference>
<dbReference type="Pfam" id="PF00394">
    <property type="entry name" value="Cu-oxidase"/>
    <property type="match status" value="1"/>
</dbReference>
<keyword evidence="2" id="KW-0560">Oxidoreductase</keyword>
<dbReference type="PANTHER" id="PTHR11709">
    <property type="entry name" value="MULTI-COPPER OXIDASE"/>
    <property type="match status" value="1"/>
</dbReference>
<dbReference type="RefSeq" id="WP_248861898.1">
    <property type="nucleotide sequence ID" value="NZ_CP086322.1"/>
</dbReference>
<gene>
    <name evidence="7" type="ORF">K9S39_03695</name>
</gene>
<dbReference type="Pfam" id="PF07732">
    <property type="entry name" value="Cu-oxidase_3"/>
    <property type="match status" value="1"/>
</dbReference>
<dbReference type="PANTHER" id="PTHR11709:SF518">
    <property type="entry name" value="MULTICOPPER OXIDASE"/>
    <property type="match status" value="1"/>
</dbReference>
<feature type="domain" description="Plastocyanin-like" evidence="6">
    <location>
        <begin position="165"/>
        <end position="239"/>
    </location>
</feature>
<evidence type="ECO:0000313" key="7">
    <source>
        <dbReference type="EMBL" id="UQA91106.1"/>
    </source>
</evidence>
<evidence type="ECO:0000259" key="6">
    <source>
        <dbReference type="Pfam" id="PF07732"/>
    </source>
</evidence>
<dbReference type="PROSITE" id="PS00080">
    <property type="entry name" value="MULTICOPPER_OXIDASE2"/>
    <property type="match status" value="1"/>
</dbReference>
<feature type="domain" description="Plastocyanin-like" evidence="4">
    <location>
        <begin position="297"/>
        <end position="397"/>
    </location>
</feature>
<dbReference type="SUPFAM" id="SSF49503">
    <property type="entry name" value="Cupredoxins"/>
    <property type="match status" value="3"/>
</dbReference>
<dbReference type="CDD" id="cd13900">
    <property type="entry name" value="CuRO_3_Tth-MCO_like"/>
    <property type="match status" value="1"/>
</dbReference>
<organism evidence="7 8">
    <name type="scientific">Streptomyces halobius</name>
    <dbReference type="NCBI Taxonomy" id="2879846"/>
    <lineage>
        <taxon>Bacteria</taxon>
        <taxon>Bacillati</taxon>
        <taxon>Actinomycetota</taxon>
        <taxon>Actinomycetes</taxon>
        <taxon>Kitasatosporales</taxon>
        <taxon>Streptomycetaceae</taxon>
        <taxon>Streptomyces</taxon>
    </lineage>
</organism>
<evidence type="ECO:0000313" key="8">
    <source>
        <dbReference type="Proteomes" id="UP000830115"/>
    </source>
</evidence>
<feature type="domain" description="Plastocyanin-like" evidence="5">
    <location>
        <begin position="445"/>
        <end position="558"/>
    </location>
</feature>
<dbReference type="InterPro" id="IPR001117">
    <property type="entry name" value="Cu-oxidase_2nd"/>
</dbReference>
<dbReference type="InterPro" id="IPR002355">
    <property type="entry name" value="Cu_oxidase_Cu_BS"/>
</dbReference>
<evidence type="ECO:0000256" key="3">
    <source>
        <dbReference type="SAM" id="MobiDB-lite"/>
    </source>
</evidence>
<dbReference type="InterPro" id="IPR006311">
    <property type="entry name" value="TAT_signal"/>
</dbReference>
<name>A0ABY4M4E3_9ACTN</name>
<dbReference type="CDD" id="cd13853">
    <property type="entry name" value="CuRO_1_Tth-MCO_like"/>
    <property type="match status" value="1"/>
</dbReference>
<accession>A0ABY4M4E3</accession>
<dbReference type="InterPro" id="IPR008972">
    <property type="entry name" value="Cupredoxin"/>
</dbReference>
<dbReference type="Gene3D" id="2.60.40.420">
    <property type="entry name" value="Cupredoxins - blue copper proteins"/>
    <property type="match status" value="3"/>
</dbReference>
<evidence type="ECO:0000259" key="4">
    <source>
        <dbReference type="Pfam" id="PF00394"/>
    </source>
</evidence>
<dbReference type="InterPro" id="IPR011707">
    <property type="entry name" value="Cu-oxidase-like_N"/>
</dbReference>
<dbReference type="Pfam" id="PF07731">
    <property type="entry name" value="Cu-oxidase_2"/>
    <property type="match status" value="1"/>
</dbReference>
<reference evidence="7" key="1">
    <citation type="submission" date="2021-10" db="EMBL/GenBank/DDBJ databases">
        <title>Streptomyces nigrumlapis sp.nov.,an antimicrobial producing actinobacterium isolated from Black Gobi rocks.</title>
        <authorList>
            <person name="Wen Y."/>
            <person name="Zhang W."/>
            <person name="Liu X.G."/>
        </authorList>
    </citation>
    <scope>NUCLEOTIDE SEQUENCE</scope>
    <source>
        <strain evidence="7">ST13-2-2</strain>
    </source>
</reference>
<evidence type="ECO:0000256" key="1">
    <source>
        <dbReference type="ARBA" id="ARBA00022723"/>
    </source>
</evidence>
<proteinExistence type="predicted"/>
<dbReference type="PROSITE" id="PS51318">
    <property type="entry name" value="TAT"/>
    <property type="match status" value="1"/>
</dbReference>
<dbReference type="Proteomes" id="UP000830115">
    <property type="component" value="Chromosome"/>
</dbReference>
<dbReference type="InterPro" id="IPR011706">
    <property type="entry name" value="Cu-oxidase_C"/>
</dbReference>
<dbReference type="InterPro" id="IPR045087">
    <property type="entry name" value="Cu-oxidase_fam"/>
</dbReference>
<keyword evidence="1" id="KW-0479">Metal-binding</keyword>
<evidence type="ECO:0000259" key="5">
    <source>
        <dbReference type="Pfam" id="PF07731"/>
    </source>
</evidence>
<sequence length="580" mass="63719">MAHEHRAKGYRRRSLLMGAGAVGGIGLLGGAEAAFGGGSSEEEGEPLRDLPEVRSKGGLLDYRLTMTASTVSLGHGRKAHVHTYNDSLPGPVLRIRPGDRMRLLVRNRMLPMGVPLNALPPLCATRPGPAEAVGLARGVGSENHSTLTCLPQTAMNVVAGKTIVQLDSITNLHTHGLQVSPEEPADNVFLVIPPLGSHQFAFHIRRHQPAGLYWYHPHFHGATAHQGFQGLAGPIVVEGDIDEVPELADAAERILVLQELWLDEHGEVPNAVPLPSGGPVPFTSVPAVPTEWLFTVNGQLTPEVRMRPGEVQRWRVLNAAPHRLMWLHVDQHTLHQVGQDGVPFAHARPKPAIMLAPANRAEFAVRAGEPGRYPIYIKAYDQGRPGGARPTRLLATLVVDGPPAHGRLPTKLVRPPRMPHQPVVRRRKLVFKGDISGRYGLGVRFFIDGREFDQGRVDQHVEAGTVEEWRIVNEDVFQHPFHIHVNPFQVTDVRGVPHGDPSFDADPTVWWDTFRIPPLGEFTMRTYFHHDLPGLSVYHCHMLNHEDAGMMGTVLISPPGSGDPSNHLKFTSAGDHARKR</sequence>
<protein>
    <submittedName>
        <fullName evidence="7">Multicopper oxidase family protein</fullName>
    </submittedName>
</protein>
<keyword evidence="8" id="KW-1185">Reference proteome</keyword>
<feature type="region of interest" description="Disordered" evidence="3">
    <location>
        <begin position="557"/>
        <end position="580"/>
    </location>
</feature>